<evidence type="ECO:0000313" key="2">
    <source>
        <dbReference type="EMBL" id="KYM77405.1"/>
    </source>
</evidence>
<keyword evidence="1" id="KW-1133">Transmembrane helix</keyword>
<reference evidence="2 3" key="1">
    <citation type="submission" date="2015-09" db="EMBL/GenBank/DDBJ databases">
        <title>Atta colombica WGS genome.</title>
        <authorList>
            <person name="Nygaard S."/>
            <person name="Hu H."/>
            <person name="Boomsma J."/>
            <person name="Zhang G."/>
        </authorList>
    </citation>
    <scope>NUCLEOTIDE SEQUENCE [LARGE SCALE GENOMIC DNA]</scope>
    <source>
        <strain evidence="2">Treedump-2</strain>
        <tissue evidence="2">Whole body</tissue>
    </source>
</reference>
<gene>
    <name evidence="2" type="ORF">ALC53_12145</name>
</gene>
<accession>A0A151HZB9</accession>
<evidence type="ECO:0000313" key="3">
    <source>
        <dbReference type="Proteomes" id="UP000078540"/>
    </source>
</evidence>
<dbReference type="AlphaFoldDB" id="A0A151HZB9"/>
<dbReference type="EMBL" id="KQ976699">
    <property type="protein sequence ID" value="KYM77405.1"/>
    <property type="molecule type" value="Genomic_DNA"/>
</dbReference>
<proteinExistence type="predicted"/>
<keyword evidence="1" id="KW-0812">Transmembrane</keyword>
<name>A0A151HZB9_9HYME</name>
<sequence length="188" mass="21334">MKSGVTIALDQTRISPQWDVIVMFHAIVSLSFAIMGLKYVSRCRRCFLCRATEENAKQKINDERVCVRRPDLRDRDGVRDRDGIFSHVNCTSRQRPFRVRRPISRPLEGGTPSCGSRDPFVANPTTAIRKVCLLRLLYGMETRTGNERALTGDPTRGSHPAPSFPVPFSVSRVFVLRTRHEDVPHGEK</sequence>
<organism evidence="2 3">
    <name type="scientific">Atta colombica</name>
    <dbReference type="NCBI Taxonomy" id="520822"/>
    <lineage>
        <taxon>Eukaryota</taxon>
        <taxon>Metazoa</taxon>
        <taxon>Ecdysozoa</taxon>
        <taxon>Arthropoda</taxon>
        <taxon>Hexapoda</taxon>
        <taxon>Insecta</taxon>
        <taxon>Pterygota</taxon>
        <taxon>Neoptera</taxon>
        <taxon>Endopterygota</taxon>
        <taxon>Hymenoptera</taxon>
        <taxon>Apocrita</taxon>
        <taxon>Aculeata</taxon>
        <taxon>Formicoidea</taxon>
        <taxon>Formicidae</taxon>
        <taxon>Myrmicinae</taxon>
        <taxon>Atta</taxon>
    </lineage>
</organism>
<keyword evidence="3" id="KW-1185">Reference proteome</keyword>
<feature type="transmembrane region" description="Helical" evidence="1">
    <location>
        <begin position="20"/>
        <end position="40"/>
    </location>
</feature>
<dbReference type="Proteomes" id="UP000078540">
    <property type="component" value="Unassembled WGS sequence"/>
</dbReference>
<protein>
    <recommendedName>
        <fullName evidence="4">Transmembrane protein</fullName>
    </recommendedName>
</protein>
<evidence type="ECO:0000256" key="1">
    <source>
        <dbReference type="SAM" id="Phobius"/>
    </source>
</evidence>
<evidence type="ECO:0008006" key="4">
    <source>
        <dbReference type="Google" id="ProtNLM"/>
    </source>
</evidence>
<keyword evidence="1" id="KW-0472">Membrane</keyword>